<dbReference type="Pfam" id="PF01535">
    <property type="entry name" value="PPR"/>
    <property type="match status" value="1"/>
</dbReference>
<dbReference type="NCBIfam" id="TIGR00756">
    <property type="entry name" value="PPR"/>
    <property type="match status" value="1"/>
</dbReference>
<feature type="repeat" description="PPR" evidence="1">
    <location>
        <begin position="564"/>
        <end position="598"/>
    </location>
</feature>
<dbReference type="InParanoid" id="A0A7J7DD70"/>
<comment type="caution">
    <text evidence="2">The sequence shown here is derived from an EMBL/GenBank/DDBJ whole genome shotgun (WGS) entry which is preliminary data.</text>
</comment>
<dbReference type="PANTHER" id="PTHR11669">
    <property type="entry name" value="REPLICATION FACTOR C / DNA POLYMERASE III GAMMA-TAU SUBUNIT"/>
    <property type="match status" value="1"/>
</dbReference>
<evidence type="ECO:0000313" key="3">
    <source>
        <dbReference type="Proteomes" id="UP000593562"/>
    </source>
</evidence>
<dbReference type="SUPFAM" id="SSF48019">
    <property type="entry name" value="post-AAA+ oligomerization domain-like"/>
    <property type="match status" value="1"/>
</dbReference>
<dbReference type="Pfam" id="PF21960">
    <property type="entry name" value="RCF1-5-like_lid"/>
    <property type="match status" value="1"/>
</dbReference>
<dbReference type="PANTHER" id="PTHR11669:SF52">
    <property type="entry name" value="OS10G0574500 PROTEIN"/>
    <property type="match status" value="1"/>
</dbReference>
<dbReference type="EMBL" id="JAAARO010000008">
    <property type="protein sequence ID" value="KAF5744234.1"/>
    <property type="molecule type" value="Genomic_DNA"/>
</dbReference>
<sequence length="600" mass="67628">MSIPPPRLGRSSSDPNLAALLNTAAPVNISVRSACSASYKSSQWLGWGRISKLIGPARKSTAIDSGVTEESLEAHNIRQAIIHANVNGKNSKCSPYDKGLIDFSLISNREKHSSPERESHGTTLTNSSSLSTFMGKVQEWTTSFYSKSDTETKISSEVSSSSKPSAIKEVNKEVKVVPKKAKGKPLSESESAPLVLPPLERKASPSDRAERVAIDDEKKDTDIEKVVSIGREFVWADKYRPKTLKDFICNRDKAILVQSLARETEYGHFILEGPPGVGKRTMIRAMLGEAFGLDRIKTREEYKAFDLKGEAIGSIRVHLKKSSKHVEVNLSDLKGYEKHVIVELIKERHGRISNKTLPSKCDSCRTIILYEADKLSTDALLYMRWVLERYKGSNKIFFCCSDVSKLQPIKNLCTVVHLFPPSKEEIVEVLEYIAKQEGIDLPYQLAEKFANNSKNNLRQAIRSFEASWQKSYSFVEDQEILTGWEDDIATIAKDIVEEQSPKQLYMIRGKLQNLVEHDVSNDYIFKSLVEELNKHLDEQLKLGLKNLYQEYSAFKVFHDMKHRDVYAYTAMIVGLAMHGEAKRALSLFSEMPRMGIDRAI</sequence>
<dbReference type="Gene3D" id="1.10.8.60">
    <property type="match status" value="1"/>
</dbReference>
<dbReference type="GO" id="GO:0006281">
    <property type="term" value="P:DNA repair"/>
    <property type="evidence" value="ECO:0007669"/>
    <property type="project" value="TreeGrafter"/>
</dbReference>
<evidence type="ECO:0008006" key="4">
    <source>
        <dbReference type="Google" id="ProtNLM"/>
    </source>
</evidence>
<dbReference type="GO" id="GO:0005634">
    <property type="term" value="C:nucleus"/>
    <property type="evidence" value="ECO:0007669"/>
    <property type="project" value="TreeGrafter"/>
</dbReference>
<proteinExistence type="predicted"/>
<dbReference type="InterPro" id="IPR002885">
    <property type="entry name" value="PPR_rpt"/>
</dbReference>
<dbReference type="Gene3D" id="1.20.272.10">
    <property type="match status" value="1"/>
</dbReference>
<dbReference type="SUPFAM" id="SSF52540">
    <property type="entry name" value="P-loop containing nucleoside triphosphate hydrolases"/>
    <property type="match status" value="1"/>
</dbReference>
<dbReference type="GO" id="GO:0005663">
    <property type="term" value="C:DNA replication factor C complex"/>
    <property type="evidence" value="ECO:0007669"/>
    <property type="project" value="TreeGrafter"/>
</dbReference>
<dbReference type="FunFam" id="1.10.8.60:FF:000030">
    <property type="entry name" value="replication factor C subunit 3"/>
    <property type="match status" value="1"/>
</dbReference>
<dbReference type="Gene3D" id="3.40.50.300">
    <property type="entry name" value="P-loop containing nucleotide triphosphate hydrolases"/>
    <property type="match status" value="1"/>
</dbReference>
<dbReference type="AlphaFoldDB" id="A0A7J7DD70"/>
<dbReference type="GO" id="GO:0003677">
    <property type="term" value="F:DNA binding"/>
    <property type="evidence" value="ECO:0007669"/>
    <property type="project" value="InterPro"/>
</dbReference>
<dbReference type="InterPro" id="IPR027417">
    <property type="entry name" value="P-loop_NTPase"/>
</dbReference>
<accession>A0A7J7DD70</accession>
<evidence type="ECO:0000256" key="1">
    <source>
        <dbReference type="PROSITE-ProRule" id="PRU00708"/>
    </source>
</evidence>
<dbReference type="GO" id="GO:0003689">
    <property type="term" value="F:DNA clamp loader activity"/>
    <property type="evidence" value="ECO:0007669"/>
    <property type="project" value="TreeGrafter"/>
</dbReference>
<organism evidence="2 3">
    <name type="scientific">Tripterygium wilfordii</name>
    <name type="common">Thunder God vine</name>
    <dbReference type="NCBI Taxonomy" id="458696"/>
    <lineage>
        <taxon>Eukaryota</taxon>
        <taxon>Viridiplantae</taxon>
        <taxon>Streptophyta</taxon>
        <taxon>Embryophyta</taxon>
        <taxon>Tracheophyta</taxon>
        <taxon>Spermatophyta</taxon>
        <taxon>Magnoliopsida</taxon>
        <taxon>eudicotyledons</taxon>
        <taxon>Gunneridae</taxon>
        <taxon>Pentapetalae</taxon>
        <taxon>rosids</taxon>
        <taxon>fabids</taxon>
        <taxon>Celastrales</taxon>
        <taxon>Celastraceae</taxon>
        <taxon>Tripterygium</taxon>
    </lineage>
</organism>
<gene>
    <name evidence="2" type="ORF">HS088_TW08G00832</name>
</gene>
<dbReference type="PROSITE" id="PS51375">
    <property type="entry name" value="PPR"/>
    <property type="match status" value="1"/>
</dbReference>
<dbReference type="GO" id="GO:0006261">
    <property type="term" value="P:DNA-templated DNA replication"/>
    <property type="evidence" value="ECO:0007669"/>
    <property type="project" value="TreeGrafter"/>
</dbReference>
<keyword evidence="3" id="KW-1185">Reference proteome</keyword>
<evidence type="ECO:0000313" key="2">
    <source>
        <dbReference type="EMBL" id="KAF5744234.1"/>
    </source>
</evidence>
<dbReference type="InterPro" id="IPR050238">
    <property type="entry name" value="DNA_Rep/Repair_Clamp_Loader"/>
</dbReference>
<dbReference type="InterPro" id="IPR008921">
    <property type="entry name" value="DNA_pol3_clamp-load_cplx_C"/>
</dbReference>
<reference evidence="2 3" key="1">
    <citation type="journal article" date="2020" name="Nat. Commun.">
        <title>Genome of Tripterygium wilfordii and identification of cytochrome P450 involved in triptolide biosynthesis.</title>
        <authorList>
            <person name="Tu L."/>
            <person name="Su P."/>
            <person name="Zhang Z."/>
            <person name="Gao L."/>
            <person name="Wang J."/>
            <person name="Hu T."/>
            <person name="Zhou J."/>
            <person name="Zhang Y."/>
            <person name="Zhao Y."/>
            <person name="Liu Y."/>
            <person name="Song Y."/>
            <person name="Tong Y."/>
            <person name="Lu Y."/>
            <person name="Yang J."/>
            <person name="Xu C."/>
            <person name="Jia M."/>
            <person name="Peters R.J."/>
            <person name="Huang L."/>
            <person name="Gao W."/>
        </authorList>
    </citation>
    <scope>NUCLEOTIDE SEQUENCE [LARGE SCALE GENOMIC DNA]</scope>
    <source>
        <strain evidence="3">cv. XIE 37</strain>
        <tissue evidence="2">Leaf</tissue>
    </source>
</reference>
<name>A0A7J7DD70_TRIWF</name>
<protein>
    <recommendedName>
        <fullName evidence="4">Replication factor C subunit 3-like</fullName>
    </recommendedName>
</protein>
<dbReference type="Proteomes" id="UP000593562">
    <property type="component" value="Unassembled WGS sequence"/>
</dbReference>